<dbReference type="PANTHER" id="PTHR24567">
    <property type="entry name" value="CRP FAMILY TRANSCRIPTIONAL REGULATORY PROTEIN"/>
    <property type="match status" value="1"/>
</dbReference>
<dbReference type="InterPro" id="IPR036390">
    <property type="entry name" value="WH_DNA-bd_sf"/>
</dbReference>
<dbReference type="InterPro" id="IPR018490">
    <property type="entry name" value="cNMP-bd_dom_sf"/>
</dbReference>
<evidence type="ECO:0000313" key="6">
    <source>
        <dbReference type="Proteomes" id="UP000033202"/>
    </source>
</evidence>
<gene>
    <name evidence="5" type="ORF">SCH01S_28_01160</name>
</gene>
<dbReference type="InterPro" id="IPR050397">
    <property type="entry name" value="Env_Response_Regulators"/>
</dbReference>
<keyword evidence="6" id="KW-1185">Reference proteome</keyword>
<sequence length="242" mass="26400">MVGPAQSEVQNWLLRALPPEAFGLLGPHLKRIDTPKGMTIFDADQPPEFGYFFDGGMGSVIVEVASGQAVEIGLYGIDGFGGIPLILQSGHSPHRLDMQIGGSAWIIPAPEFAGLLETSPPIRMLMLRYVQFFLLQSAQTCLSNALRPIEERLTRWLLMSHDRLPGDDVPLTHDYLAIMLGSSRTTVTFALGSLSQQGAIRTARGTIAVLDRALLERIVGDGYGVPEREYNRLIAKRFGNAG</sequence>
<evidence type="ECO:0000259" key="4">
    <source>
        <dbReference type="PROSITE" id="PS51063"/>
    </source>
</evidence>
<evidence type="ECO:0000313" key="5">
    <source>
        <dbReference type="EMBL" id="GAO39255.1"/>
    </source>
</evidence>
<feature type="domain" description="HTH crp-type" evidence="4">
    <location>
        <begin position="147"/>
        <end position="213"/>
    </location>
</feature>
<dbReference type="InterPro" id="IPR014710">
    <property type="entry name" value="RmlC-like_jellyroll"/>
</dbReference>
<comment type="caution">
    <text evidence="5">The sequence shown here is derived from an EMBL/GenBank/DDBJ whole genome shotgun (WGS) entry which is preliminary data.</text>
</comment>
<evidence type="ECO:0000256" key="3">
    <source>
        <dbReference type="ARBA" id="ARBA00023163"/>
    </source>
</evidence>
<dbReference type="GO" id="GO:0003700">
    <property type="term" value="F:DNA-binding transcription factor activity"/>
    <property type="evidence" value="ECO:0007669"/>
    <property type="project" value="TreeGrafter"/>
</dbReference>
<dbReference type="GO" id="GO:0005829">
    <property type="term" value="C:cytosol"/>
    <property type="evidence" value="ECO:0007669"/>
    <property type="project" value="TreeGrafter"/>
</dbReference>
<dbReference type="Proteomes" id="UP000033202">
    <property type="component" value="Unassembled WGS sequence"/>
</dbReference>
<dbReference type="Pfam" id="PF13545">
    <property type="entry name" value="HTH_Crp_2"/>
    <property type="match status" value="1"/>
</dbReference>
<dbReference type="SUPFAM" id="SSF51206">
    <property type="entry name" value="cAMP-binding domain-like"/>
    <property type="match status" value="1"/>
</dbReference>
<dbReference type="InterPro" id="IPR036388">
    <property type="entry name" value="WH-like_DNA-bd_sf"/>
</dbReference>
<protein>
    <submittedName>
        <fullName evidence="5">Putative CRP/FNR family transcriptional regulator</fullName>
    </submittedName>
</protein>
<accession>A0A0E9MQ43</accession>
<evidence type="ECO:0000256" key="2">
    <source>
        <dbReference type="ARBA" id="ARBA00023125"/>
    </source>
</evidence>
<name>A0A0E9MQ43_9SPHN</name>
<proteinExistence type="predicted"/>
<dbReference type="PROSITE" id="PS51063">
    <property type="entry name" value="HTH_CRP_2"/>
    <property type="match status" value="1"/>
</dbReference>
<dbReference type="GO" id="GO:0003677">
    <property type="term" value="F:DNA binding"/>
    <property type="evidence" value="ECO:0007669"/>
    <property type="project" value="UniProtKB-KW"/>
</dbReference>
<dbReference type="AlphaFoldDB" id="A0A0E9MQ43"/>
<dbReference type="RefSeq" id="WP_046348070.1">
    <property type="nucleotide sequence ID" value="NZ_BBWU01000028.1"/>
</dbReference>
<keyword evidence="1" id="KW-0805">Transcription regulation</keyword>
<dbReference type="Gene3D" id="2.60.120.10">
    <property type="entry name" value="Jelly Rolls"/>
    <property type="match status" value="1"/>
</dbReference>
<reference evidence="5 6" key="1">
    <citation type="submission" date="2015-04" db="EMBL/GenBank/DDBJ databases">
        <title>Whole genome shotgun sequence of Sphingomonas changbaiensis NBRC 104936.</title>
        <authorList>
            <person name="Katano-Makiyama Y."/>
            <person name="Hosoyama A."/>
            <person name="Hashimoto M."/>
            <person name="Noguchi M."/>
            <person name="Tsuchikane K."/>
            <person name="Ohji S."/>
            <person name="Yamazoe A."/>
            <person name="Ichikawa N."/>
            <person name="Kimura A."/>
            <person name="Fujita N."/>
        </authorList>
    </citation>
    <scope>NUCLEOTIDE SEQUENCE [LARGE SCALE GENOMIC DNA]</scope>
    <source>
        <strain evidence="5 6">NBRC 104936</strain>
    </source>
</reference>
<evidence type="ECO:0000256" key="1">
    <source>
        <dbReference type="ARBA" id="ARBA00023015"/>
    </source>
</evidence>
<keyword evidence="2" id="KW-0238">DNA-binding</keyword>
<keyword evidence="3" id="KW-0804">Transcription</keyword>
<dbReference type="EMBL" id="BBWU01000028">
    <property type="protein sequence ID" value="GAO39255.1"/>
    <property type="molecule type" value="Genomic_DNA"/>
</dbReference>
<dbReference type="STRING" id="1219043.SCH01S_28_01160"/>
<dbReference type="InterPro" id="IPR012318">
    <property type="entry name" value="HTH_CRP"/>
</dbReference>
<dbReference type="PANTHER" id="PTHR24567:SF74">
    <property type="entry name" value="HTH-TYPE TRANSCRIPTIONAL REGULATOR ARCR"/>
    <property type="match status" value="1"/>
</dbReference>
<dbReference type="SUPFAM" id="SSF46785">
    <property type="entry name" value="Winged helix' DNA-binding domain"/>
    <property type="match status" value="1"/>
</dbReference>
<organism evidence="5 6">
    <name type="scientific">Sphingomonas changbaiensis NBRC 104936</name>
    <dbReference type="NCBI Taxonomy" id="1219043"/>
    <lineage>
        <taxon>Bacteria</taxon>
        <taxon>Pseudomonadati</taxon>
        <taxon>Pseudomonadota</taxon>
        <taxon>Alphaproteobacteria</taxon>
        <taxon>Sphingomonadales</taxon>
        <taxon>Sphingomonadaceae</taxon>
        <taxon>Sphingomonas</taxon>
    </lineage>
</organism>
<dbReference type="Gene3D" id="1.10.10.10">
    <property type="entry name" value="Winged helix-like DNA-binding domain superfamily/Winged helix DNA-binding domain"/>
    <property type="match status" value="1"/>
</dbReference>
<dbReference type="OrthoDB" id="7506088at2"/>